<proteinExistence type="predicted"/>
<evidence type="ECO:0000313" key="1">
    <source>
        <dbReference type="EMBL" id="MBU6079902.1"/>
    </source>
</evidence>
<dbReference type="EMBL" id="JAHLZF010000002">
    <property type="protein sequence ID" value="MBU6079902.1"/>
    <property type="molecule type" value="Genomic_DNA"/>
</dbReference>
<reference evidence="1 2" key="1">
    <citation type="journal article" date="2011" name="Int. J. Syst. Evol. Microbiol.">
        <title>Allobacillus halotolerans gen. nov., sp. nov. isolated from shrimp paste.</title>
        <authorList>
            <person name="Sheu S.Y."/>
            <person name="Arun A.B."/>
            <person name="Jiang S.R."/>
            <person name="Young C.C."/>
            <person name="Chen W.M."/>
        </authorList>
    </citation>
    <scope>NUCLEOTIDE SEQUENCE [LARGE SCALE GENOMIC DNA]</scope>
    <source>
        <strain evidence="1 2">LMG 24826</strain>
    </source>
</reference>
<sequence>MIRLSELKAEFSKLNLLSKHERMLELCGLLTSYLSESKITPIIVGGLSVEIYTRNHYTTQDIDLISDGRAQIDSLLTEELGFKREGRVWYHEKLELSLEIPGNFLEGNLEKVIQIELDSGREVSVIGIEDLIIHRLESAIVSQSAHPEWTEDYEWAERMFFIHKEDDQIMDIEYLMRKAKETKTDQLINEWLKK</sequence>
<evidence type="ECO:0000313" key="2">
    <source>
        <dbReference type="Proteomes" id="UP000812672"/>
    </source>
</evidence>
<accession>A0ABS6GL95</accession>
<dbReference type="RefSeq" id="WP_144163730.1">
    <property type="nucleotide sequence ID" value="NZ_CAUPKR010000003.1"/>
</dbReference>
<protein>
    <recommendedName>
        <fullName evidence="3">UbiD family decarboxylase</fullName>
    </recommendedName>
</protein>
<gene>
    <name evidence="1" type="ORF">KQ486_02620</name>
</gene>
<organism evidence="1 2">
    <name type="scientific">Allobacillus halotolerans</name>
    <dbReference type="NCBI Taxonomy" id="570278"/>
    <lineage>
        <taxon>Bacteria</taxon>
        <taxon>Bacillati</taxon>
        <taxon>Bacillota</taxon>
        <taxon>Bacilli</taxon>
        <taxon>Bacillales</taxon>
        <taxon>Bacillaceae</taxon>
        <taxon>Allobacillus</taxon>
    </lineage>
</organism>
<comment type="caution">
    <text evidence="1">The sequence shown here is derived from an EMBL/GenBank/DDBJ whole genome shotgun (WGS) entry which is preliminary data.</text>
</comment>
<keyword evidence="2" id="KW-1185">Reference proteome</keyword>
<evidence type="ECO:0008006" key="3">
    <source>
        <dbReference type="Google" id="ProtNLM"/>
    </source>
</evidence>
<dbReference type="Proteomes" id="UP000812672">
    <property type="component" value="Unassembled WGS sequence"/>
</dbReference>
<name>A0ABS6GL95_9BACI</name>